<dbReference type="Proteomes" id="UP000005408">
    <property type="component" value="Unassembled WGS sequence"/>
</dbReference>
<proteinExistence type="predicted"/>
<feature type="compositionally biased region" description="Low complexity" evidence="1">
    <location>
        <begin position="343"/>
        <end position="361"/>
    </location>
</feature>
<reference evidence="2" key="1">
    <citation type="submission" date="2022-08" db="UniProtKB">
        <authorList>
            <consortium name="EnsemblMetazoa"/>
        </authorList>
    </citation>
    <scope>IDENTIFICATION</scope>
    <source>
        <strain evidence="2">05x7-T-G4-1.051#20</strain>
    </source>
</reference>
<sequence length="902" mass="102678">MPEERLAPSEIYFSQTSIANSFHGTSKHTGRSIGDTVDDILLERCQINDFPKISVVRRGDKWVTSDNRRLWIFKTLESLGHCATISVKVIKRLCRKKNVVSKDVKVRGDPGGIFCMLKREQQMTFYNLFQNLPPGSPDPLIRTEVPRRSIGDTVDDILLERCHINDIPKISVVKRGKRWVTADNRRLWIFKTLESLCHCTTNSVKVKNGLCREKGAVLKNVRVRRDHGGIFCFLKREQVMAFHNVLFALSKLHLEAYILKEGIRIDVKEDYTQSNERNVVTQYINSAPPGFLDNEDTSSVSEKDFFQQKKTACDFSPQVITQGAYANTTTQHPYSWTEKTKESQNSSSKSRTRTSENTNTRKMNTAGISLCANYPERNTTIKHDQAAETKLFHSRTPAEFQLIKHTTEHHITPRRKATFCTTKHKKFPEKKFSADIKENQFPETGFDQLRTQPEKVSSSSRQIMDTAASRKYEDFFSQRNNTGVTFSHKSVSKNDCIKTNSSEIKQQSLSRDSRYLDCNQDGMSSTDSNQSKKPNIKNSSYEEYSSDVFEEYSSDVTQSSNLTSALTEHQTAETNSKHLMSSRSLCQPYDNIQVLGSRTKTNRLISPSPHNKDYSATSTEEALYSQRQDRARLRSSKHISERTCINTIKQDQNYGIEKSKRSESIGASSVGSTSDIDIQSEELTNTLVKGTCSIPPGDSVHIPSSRNVCQPSVKKYETRVRSIKQAFVSPQENEIKTSFAEHHTTPRSKDISDTTYRKQYPEMPCSITVKKGQSIETRNANFRAQPHNSSKLSFFKKSTEATNRGKYLSSQRKNTVMGFSRKNTSMKDKFSTRKHDVFPTTAQTEQRATEQEVDQLRAALRKRGSGPEYPDSQVNSSFSFICPWLSNISRYFLFQSSSLSNS</sequence>
<evidence type="ECO:0000313" key="3">
    <source>
        <dbReference type="Proteomes" id="UP000005408"/>
    </source>
</evidence>
<feature type="region of interest" description="Disordered" evidence="1">
    <location>
        <begin position="503"/>
        <end position="541"/>
    </location>
</feature>
<feature type="region of interest" description="Disordered" evidence="1">
    <location>
        <begin position="331"/>
        <end position="361"/>
    </location>
</feature>
<protein>
    <submittedName>
        <fullName evidence="2">Uncharacterized protein</fullName>
    </submittedName>
</protein>
<feature type="compositionally biased region" description="Polar residues" evidence="1">
    <location>
        <begin position="521"/>
        <end position="541"/>
    </location>
</feature>
<keyword evidence="3" id="KW-1185">Reference proteome</keyword>
<dbReference type="AlphaFoldDB" id="A0A8W8J6M7"/>
<evidence type="ECO:0000256" key="1">
    <source>
        <dbReference type="SAM" id="MobiDB-lite"/>
    </source>
</evidence>
<organism evidence="2 3">
    <name type="scientific">Magallana gigas</name>
    <name type="common">Pacific oyster</name>
    <name type="synonym">Crassostrea gigas</name>
    <dbReference type="NCBI Taxonomy" id="29159"/>
    <lineage>
        <taxon>Eukaryota</taxon>
        <taxon>Metazoa</taxon>
        <taxon>Spiralia</taxon>
        <taxon>Lophotrochozoa</taxon>
        <taxon>Mollusca</taxon>
        <taxon>Bivalvia</taxon>
        <taxon>Autobranchia</taxon>
        <taxon>Pteriomorphia</taxon>
        <taxon>Ostreida</taxon>
        <taxon>Ostreoidea</taxon>
        <taxon>Ostreidae</taxon>
        <taxon>Magallana</taxon>
    </lineage>
</organism>
<evidence type="ECO:0000313" key="2">
    <source>
        <dbReference type="EnsemblMetazoa" id="G17519.2:cds"/>
    </source>
</evidence>
<feature type="region of interest" description="Disordered" evidence="1">
    <location>
        <begin position="560"/>
        <end position="581"/>
    </location>
</feature>
<accession>A0A8W8J6M7</accession>
<name>A0A8W8J6M7_MAGGI</name>
<dbReference type="EnsemblMetazoa" id="G17519.2">
    <property type="protein sequence ID" value="G17519.2:cds"/>
    <property type="gene ID" value="G17519"/>
</dbReference>